<evidence type="ECO:0000256" key="12">
    <source>
        <dbReference type="ARBA" id="ARBA00023268"/>
    </source>
</evidence>
<dbReference type="GO" id="GO:0005524">
    <property type="term" value="F:ATP binding"/>
    <property type="evidence" value="ECO:0007669"/>
    <property type="project" value="UniProtKB-UniRule"/>
</dbReference>
<gene>
    <name evidence="17" type="primary">ribF</name>
    <name evidence="17" type="ORF">Pmgp_02588</name>
</gene>
<keyword evidence="5 15" id="KW-0288">FMN</keyword>
<evidence type="ECO:0000256" key="13">
    <source>
        <dbReference type="ARBA" id="ARBA00047880"/>
    </source>
</evidence>
<evidence type="ECO:0000256" key="14">
    <source>
        <dbReference type="ARBA" id="ARBA00049494"/>
    </source>
</evidence>
<evidence type="ECO:0000256" key="3">
    <source>
        <dbReference type="ARBA" id="ARBA00005201"/>
    </source>
</evidence>
<dbReference type="UniPathway" id="UPA00277">
    <property type="reaction ID" value="UER00407"/>
</dbReference>
<evidence type="ECO:0000259" key="16">
    <source>
        <dbReference type="SMART" id="SM00904"/>
    </source>
</evidence>
<dbReference type="UniPathway" id="UPA00276">
    <property type="reaction ID" value="UER00406"/>
</dbReference>
<keyword evidence="18" id="KW-1185">Reference proteome</keyword>
<evidence type="ECO:0000256" key="9">
    <source>
        <dbReference type="ARBA" id="ARBA00022777"/>
    </source>
</evidence>
<keyword evidence="4 15" id="KW-0285">Flavoprotein</keyword>
<dbReference type="PIRSF" id="PIRSF004491">
    <property type="entry name" value="FAD_Synth"/>
    <property type="match status" value="1"/>
</dbReference>
<dbReference type="SUPFAM" id="SSF82114">
    <property type="entry name" value="Riboflavin kinase-like"/>
    <property type="match status" value="1"/>
</dbReference>
<evidence type="ECO:0000256" key="8">
    <source>
        <dbReference type="ARBA" id="ARBA00022741"/>
    </source>
</evidence>
<evidence type="ECO:0000256" key="1">
    <source>
        <dbReference type="ARBA" id="ARBA00002121"/>
    </source>
</evidence>
<evidence type="ECO:0000256" key="7">
    <source>
        <dbReference type="ARBA" id="ARBA00022695"/>
    </source>
</evidence>
<dbReference type="Gene3D" id="2.40.30.30">
    <property type="entry name" value="Riboflavin kinase-like"/>
    <property type="match status" value="1"/>
</dbReference>
<evidence type="ECO:0000256" key="11">
    <source>
        <dbReference type="ARBA" id="ARBA00022840"/>
    </source>
</evidence>
<dbReference type="EMBL" id="QFFZ01000031">
    <property type="protein sequence ID" value="TEB10183.1"/>
    <property type="molecule type" value="Genomic_DNA"/>
</dbReference>
<dbReference type="FunFam" id="3.40.50.620:FF:000021">
    <property type="entry name" value="Riboflavin biosynthesis protein"/>
    <property type="match status" value="1"/>
</dbReference>
<name>A0A4Y7RMT8_9FIRM</name>
<dbReference type="GO" id="GO:0009231">
    <property type="term" value="P:riboflavin biosynthetic process"/>
    <property type="evidence" value="ECO:0007669"/>
    <property type="project" value="InterPro"/>
</dbReference>
<dbReference type="NCBIfam" id="NF004162">
    <property type="entry name" value="PRK05627.1-5"/>
    <property type="match status" value="1"/>
</dbReference>
<dbReference type="NCBIfam" id="NF004160">
    <property type="entry name" value="PRK05627.1-3"/>
    <property type="match status" value="1"/>
</dbReference>
<dbReference type="InterPro" id="IPR023468">
    <property type="entry name" value="Riboflavin_kinase"/>
</dbReference>
<evidence type="ECO:0000313" key="18">
    <source>
        <dbReference type="Proteomes" id="UP000297597"/>
    </source>
</evidence>
<comment type="catalytic activity">
    <reaction evidence="13 15">
        <text>riboflavin + ATP = FMN + ADP + H(+)</text>
        <dbReference type="Rhea" id="RHEA:14357"/>
        <dbReference type="ChEBI" id="CHEBI:15378"/>
        <dbReference type="ChEBI" id="CHEBI:30616"/>
        <dbReference type="ChEBI" id="CHEBI:57986"/>
        <dbReference type="ChEBI" id="CHEBI:58210"/>
        <dbReference type="ChEBI" id="CHEBI:456216"/>
        <dbReference type="EC" id="2.7.1.26"/>
    </reaction>
</comment>
<evidence type="ECO:0000256" key="4">
    <source>
        <dbReference type="ARBA" id="ARBA00022630"/>
    </source>
</evidence>
<comment type="pathway">
    <text evidence="2 15">Cofactor biosynthesis; FAD biosynthesis; FAD from FMN: step 1/1.</text>
</comment>
<dbReference type="GO" id="GO:0008531">
    <property type="term" value="F:riboflavin kinase activity"/>
    <property type="evidence" value="ECO:0007669"/>
    <property type="project" value="UniProtKB-UniRule"/>
</dbReference>
<dbReference type="Pfam" id="PF01687">
    <property type="entry name" value="Flavokinase"/>
    <property type="match status" value="1"/>
</dbReference>
<organism evidence="17 18">
    <name type="scientific">Pelotomaculum propionicicum</name>
    <dbReference type="NCBI Taxonomy" id="258475"/>
    <lineage>
        <taxon>Bacteria</taxon>
        <taxon>Bacillati</taxon>
        <taxon>Bacillota</taxon>
        <taxon>Clostridia</taxon>
        <taxon>Eubacteriales</taxon>
        <taxon>Desulfotomaculaceae</taxon>
        <taxon>Pelotomaculum</taxon>
    </lineage>
</organism>
<dbReference type="AlphaFoldDB" id="A0A4Y7RMT8"/>
<dbReference type="InterPro" id="IPR015865">
    <property type="entry name" value="Riboflavin_kinase_bac/euk"/>
</dbReference>
<dbReference type="EC" id="2.7.1.26" evidence="15"/>
<comment type="function">
    <text evidence="1">Catalyzes the phosphorylation of riboflavin to FMN followed by the adenylation of FMN to FAD.</text>
</comment>
<dbReference type="InterPro" id="IPR023465">
    <property type="entry name" value="Riboflavin_kinase_dom_sf"/>
</dbReference>
<comment type="caution">
    <text evidence="17">The sequence shown here is derived from an EMBL/GenBank/DDBJ whole genome shotgun (WGS) entry which is preliminary data.</text>
</comment>
<dbReference type="InterPro" id="IPR002606">
    <property type="entry name" value="Riboflavin_kinase_bac"/>
</dbReference>
<comment type="similarity">
    <text evidence="15">Belongs to the ribF family.</text>
</comment>
<dbReference type="InterPro" id="IPR015864">
    <property type="entry name" value="FAD_synthase"/>
</dbReference>
<keyword evidence="10 15" id="KW-0274">FAD</keyword>
<keyword evidence="9 15" id="KW-0418">Kinase</keyword>
<dbReference type="FunFam" id="2.40.30.30:FF:000003">
    <property type="entry name" value="Riboflavin biosynthesis protein"/>
    <property type="match status" value="1"/>
</dbReference>
<dbReference type="EC" id="2.7.7.2" evidence="15"/>
<evidence type="ECO:0000256" key="5">
    <source>
        <dbReference type="ARBA" id="ARBA00022643"/>
    </source>
</evidence>
<dbReference type="PANTHER" id="PTHR22749:SF6">
    <property type="entry name" value="RIBOFLAVIN KINASE"/>
    <property type="match status" value="1"/>
</dbReference>
<comment type="pathway">
    <text evidence="3 15">Cofactor biosynthesis; FMN biosynthesis; FMN from riboflavin (ATP route): step 1/1.</text>
</comment>
<dbReference type="PANTHER" id="PTHR22749">
    <property type="entry name" value="RIBOFLAVIN KINASE/FMN ADENYLYLTRANSFERASE"/>
    <property type="match status" value="1"/>
</dbReference>
<evidence type="ECO:0000256" key="6">
    <source>
        <dbReference type="ARBA" id="ARBA00022679"/>
    </source>
</evidence>
<dbReference type="OrthoDB" id="9803667at2"/>
<reference evidence="17 18" key="1">
    <citation type="journal article" date="2018" name="Environ. Microbiol.">
        <title>Novel energy conservation strategies and behaviour of Pelotomaculum schinkii driving syntrophic propionate catabolism.</title>
        <authorList>
            <person name="Hidalgo-Ahumada C.A.P."/>
            <person name="Nobu M.K."/>
            <person name="Narihiro T."/>
            <person name="Tamaki H."/>
            <person name="Liu W.T."/>
            <person name="Kamagata Y."/>
            <person name="Stams A.J.M."/>
            <person name="Imachi H."/>
            <person name="Sousa D.Z."/>
        </authorList>
    </citation>
    <scope>NUCLEOTIDE SEQUENCE [LARGE SCALE GENOMIC DNA]</scope>
    <source>
        <strain evidence="17 18">MGP</strain>
    </source>
</reference>
<dbReference type="GO" id="GO:0009398">
    <property type="term" value="P:FMN biosynthetic process"/>
    <property type="evidence" value="ECO:0007669"/>
    <property type="project" value="UniProtKB-UniRule"/>
</dbReference>
<dbReference type="CDD" id="cd02064">
    <property type="entry name" value="FAD_synthetase_N"/>
    <property type="match status" value="1"/>
</dbReference>
<dbReference type="GO" id="GO:0006747">
    <property type="term" value="P:FAD biosynthetic process"/>
    <property type="evidence" value="ECO:0007669"/>
    <property type="project" value="UniProtKB-UniRule"/>
</dbReference>
<feature type="domain" description="Riboflavin kinase" evidence="16">
    <location>
        <begin position="183"/>
        <end position="308"/>
    </location>
</feature>
<sequence>MQIYSHWHDLKYKHKKLVVGLGNFDGVHVGHQKLILELVNQAKEIKGTPAVFTFHPHPLAVLNPENCPPQLLSQNAKQRLIAKMGVQILLQVPFDLKLAGVSPESFVKSILIEELDVKGIVVGYNYTFGHRGRGTPALLEELSTIYGYQLKVIPPVMVEGQAVSSTLVRNLLIKGEVSQAAKYLGYYPFTEGQVVAGKSRGGSILGFPTANLELDHGILVPANGVYAAKVYLDQDTYLGVANIGVKPTFQDEKRNIEVHLLDFCQDLYGQKIKVSFTSRIRGEKRFASASDLMKQIERDIHKVRAEWSKARE</sequence>
<evidence type="ECO:0000256" key="15">
    <source>
        <dbReference type="PIRNR" id="PIRNR004491"/>
    </source>
</evidence>
<keyword evidence="6 15" id="KW-0808">Transferase</keyword>
<dbReference type="InterPro" id="IPR014729">
    <property type="entry name" value="Rossmann-like_a/b/a_fold"/>
</dbReference>
<dbReference type="SUPFAM" id="SSF52374">
    <property type="entry name" value="Nucleotidylyl transferase"/>
    <property type="match status" value="1"/>
</dbReference>
<protein>
    <recommendedName>
        <fullName evidence="15">Riboflavin biosynthesis protein</fullName>
    </recommendedName>
    <domain>
        <recommendedName>
            <fullName evidence="15">Riboflavin kinase</fullName>
            <ecNumber evidence="15">2.7.1.26</ecNumber>
        </recommendedName>
        <alternativeName>
            <fullName evidence="15">Flavokinase</fullName>
        </alternativeName>
    </domain>
    <domain>
        <recommendedName>
            <fullName evidence="15">FMN adenylyltransferase</fullName>
            <ecNumber evidence="15">2.7.7.2</ecNumber>
        </recommendedName>
        <alternativeName>
            <fullName evidence="15">FAD pyrophosphorylase</fullName>
        </alternativeName>
        <alternativeName>
            <fullName evidence="15">FAD synthase</fullName>
        </alternativeName>
    </domain>
</protein>
<dbReference type="NCBIfam" id="TIGR00083">
    <property type="entry name" value="ribF"/>
    <property type="match status" value="1"/>
</dbReference>
<dbReference type="Proteomes" id="UP000297597">
    <property type="component" value="Unassembled WGS sequence"/>
</dbReference>
<dbReference type="GO" id="GO:0003919">
    <property type="term" value="F:FMN adenylyltransferase activity"/>
    <property type="evidence" value="ECO:0007669"/>
    <property type="project" value="UniProtKB-UniRule"/>
</dbReference>
<dbReference type="SMART" id="SM00904">
    <property type="entry name" value="Flavokinase"/>
    <property type="match status" value="1"/>
</dbReference>
<evidence type="ECO:0000313" key="17">
    <source>
        <dbReference type="EMBL" id="TEB10183.1"/>
    </source>
</evidence>
<evidence type="ECO:0000256" key="10">
    <source>
        <dbReference type="ARBA" id="ARBA00022827"/>
    </source>
</evidence>
<dbReference type="RefSeq" id="WP_134214401.1">
    <property type="nucleotide sequence ID" value="NZ_QFFZ01000031.1"/>
</dbReference>
<keyword evidence="7 15" id="KW-0548">Nucleotidyltransferase</keyword>
<keyword evidence="11 15" id="KW-0067">ATP-binding</keyword>
<dbReference type="Pfam" id="PF06574">
    <property type="entry name" value="FAD_syn"/>
    <property type="match status" value="1"/>
</dbReference>
<accession>A0A4Y7RMT8</accession>
<keyword evidence="12" id="KW-0511">Multifunctional enzyme</keyword>
<comment type="catalytic activity">
    <reaction evidence="14 15">
        <text>FMN + ATP + H(+) = FAD + diphosphate</text>
        <dbReference type="Rhea" id="RHEA:17237"/>
        <dbReference type="ChEBI" id="CHEBI:15378"/>
        <dbReference type="ChEBI" id="CHEBI:30616"/>
        <dbReference type="ChEBI" id="CHEBI:33019"/>
        <dbReference type="ChEBI" id="CHEBI:57692"/>
        <dbReference type="ChEBI" id="CHEBI:58210"/>
        <dbReference type="EC" id="2.7.7.2"/>
    </reaction>
</comment>
<evidence type="ECO:0000256" key="2">
    <source>
        <dbReference type="ARBA" id="ARBA00004726"/>
    </source>
</evidence>
<dbReference type="Gene3D" id="3.40.50.620">
    <property type="entry name" value="HUPs"/>
    <property type="match status" value="1"/>
</dbReference>
<keyword evidence="8 15" id="KW-0547">Nucleotide-binding</keyword>
<proteinExistence type="inferred from homology"/>